<protein>
    <submittedName>
        <fullName evidence="1">Uncharacterized protein</fullName>
    </submittedName>
</protein>
<dbReference type="AlphaFoldDB" id="A0A1D2JEN9"/>
<accession>A0A1D2JEN9</accession>
<comment type="caution">
    <text evidence="1">The sequence shown here is derived from an EMBL/GenBank/DDBJ whole genome shotgun (WGS) entry which is preliminary data.</text>
</comment>
<dbReference type="EMBL" id="LZYO01000142">
    <property type="protein sequence ID" value="ODH28768.1"/>
    <property type="molecule type" value="Genomic_DNA"/>
</dbReference>
<dbReference type="VEuPathDB" id="FungiDB:PABG_11202"/>
<dbReference type="Proteomes" id="UP000242814">
    <property type="component" value="Unassembled WGS sequence"/>
</dbReference>
<sequence>METLNNGFERGLPISTTLPAGAKIDLEIKGHCLAQFTADALVPDAVEGSKMYPGWIFIHKDLADRSCASKAPLPDTIILSQLANPQRKRRLGITLGVMISVLCCSRAMLNGCTNLSLDGVFKVGWMKYLEELQTGKVRGGDVSASPEDSKAAILRISTDASSTMPLYVAFCRLSRTEVTSNENGRIETSQEHNMLHG</sequence>
<evidence type="ECO:0000313" key="2">
    <source>
        <dbReference type="Proteomes" id="UP000242814"/>
    </source>
</evidence>
<organism evidence="1 2">
    <name type="scientific">Paracoccidioides brasiliensis</name>
    <dbReference type="NCBI Taxonomy" id="121759"/>
    <lineage>
        <taxon>Eukaryota</taxon>
        <taxon>Fungi</taxon>
        <taxon>Dikarya</taxon>
        <taxon>Ascomycota</taxon>
        <taxon>Pezizomycotina</taxon>
        <taxon>Eurotiomycetes</taxon>
        <taxon>Eurotiomycetidae</taxon>
        <taxon>Onygenales</taxon>
        <taxon>Ajellomycetaceae</taxon>
        <taxon>Paracoccidioides</taxon>
    </lineage>
</organism>
<evidence type="ECO:0000313" key="1">
    <source>
        <dbReference type="EMBL" id="ODH28768.1"/>
    </source>
</evidence>
<dbReference type="VEuPathDB" id="FungiDB:PADG_11576"/>
<gene>
    <name evidence="1" type="ORF">ACO22_03888</name>
</gene>
<name>A0A1D2JEN9_PARBR</name>
<reference evidence="1 2" key="1">
    <citation type="submission" date="2016-06" db="EMBL/GenBank/DDBJ databases">
        <authorList>
            <person name="Kjaerup R.B."/>
            <person name="Dalgaard T.S."/>
            <person name="Juul-Madsen H.R."/>
        </authorList>
    </citation>
    <scope>NUCLEOTIDE SEQUENCE [LARGE SCALE GENOMIC DNA]</scope>
    <source>
        <strain evidence="1 2">Pb300</strain>
    </source>
</reference>
<proteinExistence type="predicted"/>